<organism evidence="1">
    <name type="scientific">marine sediment metagenome</name>
    <dbReference type="NCBI Taxonomy" id="412755"/>
    <lineage>
        <taxon>unclassified sequences</taxon>
        <taxon>metagenomes</taxon>
        <taxon>ecological metagenomes</taxon>
    </lineage>
</organism>
<proteinExistence type="predicted"/>
<name>A0A0F9K4K0_9ZZZZ</name>
<accession>A0A0F9K4K0</accession>
<gene>
    <name evidence="1" type="ORF">LCGC14_1746550</name>
</gene>
<comment type="caution">
    <text evidence="1">The sequence shown here is derived from an EMBL/GenBank/DDBJ whole genome shotgun (WGS) entry which is preliminary data.</text>
</comment>
<dbReference type="EMBL" id="LAZR01016054">
    <property type="protein sequence ID" value="KKM06183.1"/>
    <property type="molecule type" value="Genomic_DNA"/>
</dbReference>
<sequence length="66" mass="7646">MSIPGSYYIGKPEEYKKDRPVVSAIMMGLVQDLAKEMRNKTTMWRLSKTIDDITLYIHKVRGNEPT</sequence>
<protein>
    <submittedName>
        <fullName evidence="1">Uncharacterized protein</fullName>
    </submittedName>
</protein>
<evidence type="ECO:0000313" key="1">
    <source>
        <dbReference type="EMBL" id="KKM06183.1"/>
    </source>
</evidence>
<reference evidence="1" key="1">
    <citation type="journal article" date="2015" name="Nature">
        <title>Complex archaea that bridge the gap between prokaryotes and eukaryotes.</title>
        <authorList>
            <person name="Spang A."/>
            <person name="Saw J.H."/>
            <person name="Jorgensen S.L."/>
            <person name="Zaremba-Niedzwiedzka K."/>
            <person name="Martijn J."/>
            <person name="Lind A.E."/>
            <person name="van Eijk R."/>
            <person name="Schleper C."/>
            <person name="Guy L."/>
            <person name="Ettema T.J."/>
        </authorList>
    </citation>
    <scope>NUCLEOTIDE SEQUENCE</scope>
</reference>
<dbReference type="AlphaFoldDB" id="A0A0F9K4K0"/>